<dbReference type="RefSeq" id="WP_184291206.1">
    <property type="nucleotide sequence ID" value="NZ_JACHJO010000006.1"/>
</dbReference>
<keyword evidence="1" id="KW-0472">Membrane</keyword>
<dbReference type="AlphaFoldDB" id="A0A841IN80"/>
<comment type="caution">
    <text evidence="2">The sequence shown here is derived from an EMBL/GenBank/DDBJ whole genome shotgun (WGS) entry which is preliminary data.</text>
</comment>
<feature type="transmembrane region" description="Helical" evidence="1">
    <location>
        <begin position="23"/>
        <end position="45"/>
    </location>
</feature>
<feature type="transmembrane region" description="Helical" evidence="1">
    <location>
        <begin position="92"/>
        <end position="117"/>
    </location>
</feature>
<name>A0A841IN80_9ACTN</name>
<proteinExistence type="predicted"/>
<evidence type="ECO:0000313" key="2">
    <source>
        <dbReference type="EMBL" id="MBB6120279.1"/>
    </source>
</evidence>
<keyword evidence="1" id="KW-0812">Transmembrane</keyword>
<feature type="transmembrane region" description="Helical" evidence="1">
    <location>
        <begin position="227"/>
        <end position="256"/>
    </location>
</feature>
<feature type="transmembrane region" description="Helical" evidence="1">
    <location>
        <begin position="51"/>
        <end position="72"/>
    </location>
</feature>
<feature type="transmembrane region" description="Helical" evidence="1">
    <location>
        <begin position="268"/>
        <end position="289"/>
    </location>
</feature>
<dbReference type="EMBL" id="JACHJO010000006">
    <property type="protein sequence ID" value="MBB6120279.1"/>
    <property type="molecule type" value="Genomic_DNA"/>
</dbReference>
<feature type="transmembrane region" description="Helical" evidence="1">
    <location>
        <begin position="408"/>
        <end position="427"/>
    </location>
</feature>
<sequence length="439" mass="45160">MPTTGTADRTSAVKDFLSRGTKAALAVFLAGSKVLLFFSALSGYAPEVAASYGSALTLLLVCLTLGTAYQVLVVSRLRRDTLLKDPERTAELAATVLAGSVFLALGALAASGAALAFQHSPGLFAAFLLTYLPAVLLAPVTYAAGGVLLVTGQEGVRLRTSAENFVAHGLLAAAVFLWEPSPVVALVVIGAGCSLVDLATLVRTVVRTEPQARAAVLRSVREGARRMWSAPVLRAVPGSFAGALDALVLVAAFAVVSQVVTVLPAAQAAAALACIAVVRTLVVPLKPYGMVAGRLLRASGTDLREQARRLRLFTASTALLLWPLALVFLALPGPVAGLLGLEADPVVLWGVRLVGVQLLLEPCAGFLSSVLKVVVAPHATVRSLVAVLWCGALPAIGLLAVSGHLTLVSLWSVLLLARAGFALASVVSARRALTAPEAA</sequence>
<accession>A0A841IN80</accession>
<protein>
    <recommendedName>
        <fullName evidence="4">O-antigen/teichoic acid export membrane protein</fullName>
    </recommendedName>
</protein>
<feature type="transmembrane region" description="Helical" evidence="1">
    <location>
        <begin position="310"/>
        <end position="331"/>
    </location>
</feature>
<feature type="transmembrane region" description="Helical" evidence="1">
    <location>
        <begin position="123"/>
        <end position="150"/>
    </location>
</feature>
<keyword evidence="3" id="KW-1185">Reference proteome</keyword>
<evidence type="ECO:0000313" key="3">
    <source>
        <dbReference type="Proteomes" id="UP000536604"/>
    </source>
</evidence>
<gene>
    <name evidence="2" type="ORF">FHS13_002231</name>
</gene>
<reference evidence="2 3" key="1">
    <citation type="submission" date="2020-08" db="EMBL/GenBank/DDBJ databases">
        <title>Genomic Encyclopedia of Type Strains, Phase III (KMG-III): the genomes of soil and plant-associated and newly described type strains.</title>
        <authorList>
            <person name="Whitman W."/>
        </authorList>
    </citation>
    <scope>NUCLEOTIDE SEQUENCE [LARGE SCALE GENOMIC DNA]</scope>
    <source>
        <strain evidence="2 3">CECT 8712</strain>
    </source>
</reference>
<organism evidence="2 3">
    <name type="scientific">Nocardiopsis algeriensis</name>
    <dbReference type="NCBI Taxonomy" id="1478215"/>
    <lineage>
        <taxon>Bacteria</taxon>
        <taxon>Bacillati</taxon>
        <taxon>Actinomycetota</taxon>
        <taxon>Actinomycetes</taxon>
        <taxon>Streptosporangiales</taxon>
        <taxon>Nocardiopsidaceae</taxon>
        <taxon>Nocardiopsis</taxon>
    </lineage>
</organism>
<dbReference type="Proteomes" id="UP000536604">
    <property type="component" value="Unassembled WGS sequence"/>
</dbReference>
<feature type="transmembrane region" description="Helical" evidence="1">
    <location>
        <begin position="162"/>
        <end position="178"/>
    </location>
</feature>
<evidence type="ECO:0008006" key="4">
    <source>
        <dbReference type="Google" id="ProtNLM"/>
    </source>
</evidence>
<feature type="transmembrane region" description="Helical" evidence="1">
    <location>
        <begin position="351"/>
        <end position="371"/>
    </location>
</feature>
<feature type="transmembrane region" description="Helical" evidence="1">
    <location>
        <begin position="184"/>
        <end position="206"/>
    </location>
</feature>
<feature type="transmembrane region" description="Helical" evidence="1">
    <location>
        <begin position="383"/>
        <end position="402"/>
    </location>
</feature>
<evidence type="ECO:0000256" key="1">
    <source>
        <dbReference type="SAM" id="Phobius"/>
    </source>
</evidence>
<keyword evidence="1" id="KW-1133">Transmembrane helix</keyword>